<feature type="region of interest" description="N-terminal hotdog fold" evidence="14">
    <location>
        <begin position="874"/>
        <end position="990"/>
    </location>
</feature>
<evidence type="ECO:0000256" key="6">
    <source>
        <dbReference type="ARBA" id="ARBA00023194"/>
    </source>
</evidence>
<feature type="active site" description="Proton acceptor; for dehydratase activity" evidence="14">
    <location>
        <position position="906"/>
    </location>
</feature>
<evidence type="ECO:0000256" key="3">
    <source>
        <dbReference type="ARBA" id="ARBA00022553"/>
    </source>
</evidence>
<dbReference type="InterPro" id="IPR020841">
    <property type="entry name" value="PKS_Beta-ketoAc_synthase_dom"/>
</dbReference>
<feature type="active site" description="Proton donor; for dehydratase activity" evidence="14">
    <location>
        <position position="1058"/>
    </location>
</feature>
<dbReference type="InterPro" id="IPR013968">
    <property type="entry name" value="PKS_KR"/>
</dbReference>
<dbReference type="SMART" id="SM00823">
    <property type="entry name" value="PKS_PP"/>
    <property type="match status" value="2"/>
</dbReference>
<dbReference type="GO" id="GO:0031177">
    <property type="term" value="F:phosphopantetheine binding"/>
    <property type="evidence" value="ECO:0007669"/>
    <property type="project" value="InterPro"/>
</dbReference>
<dbReference type="InterPro" id="IPR009081">
    <property type="entry name" value="PP-bd_ACP"/>
</dbReference>
<feature type="region of interest" description="N-terminal hotdog fold" evidence="14">
    <location>
        <begin position="2509"/>
        <end position="2629"/>
    </location>
</feature>
<evidence type="ECO:0000259" key="17">
    <source>
        <dbReference type="PROSITE" id="PS50075"/>
    </source>
</evidence>
<feature type="domain" description="PKS/mFAS DH" evidence="19">
    <location>
        <begin position="874"/>
        <end position="1131"/>
    </location>
</feature>
<dbReference type="SUPFAM" id="SSF53901">
    <property type="entry name" value="Thiolase-like"/>
    <property type="match status" value="2"/>
</dbReference>
<evidence type="ECO:0000313" key="20">
    <source>
        <dbReference type="EMBL" id="TCO60870.1"/>
    </source>
</evidence>
<keyword evidence="15" id="KW-0175">Coiled coil</keyword>
<evidence type="ECO:0000256" key="2">
    <source>
        <dbReference type="ARBA" id="ARBA00022450"/>
    </source>
</evidence>
<dbReference type="SMART" id="SM00822">
    <property type="entry name" value="PKS_KR"/>
    <property type="match status" value="2"/>
</dbReference>
<dbReference type="GO" id="GO:0004315">
    <property type="term" value="F:3-oxoacyl-[acyl-carrier-protein] synthase activity"/>
    <property type="evidence" value="ECO:0007669"/>
    <property type="project" value="InterPro"/>
</dbReference>
<dbReference type="CDD" id="cd08956">
    <property type="entry name" value="KR_3_FAS_SDR_x"/>
    <property type="match status" value="2"/>
</dbReference>
<evidence type="ECO:0000313" key="21">
    <source>
        <dbReference type="Proteomes" id="UP000295680"/>
    </source>
</evidence>
<dbReference type="InterPro" id="IPR018201">
    <property type="entry name" value="Ketoacyl_synth_AS"/>
</dbReference>
<gene>
    <name evidence="20" type="ORF">EV192_103451</name>
</gene>
<dbReference type="OrthoDB" id="9778690at2"/>
<evidence type="ECO:0000256" key="1">
    <source>
        <dbReference type="ARBA" id="ARBA00001957"/>
    </source>
</evidence>
<evidence type="ECO:0000256" key="7">
    <source>
        <dbReference type="ARBA" id="ARBA00023268"/>
    </source>
</evidence>
<dbReference type="Pfam" id="PF00698">
    <property type="entry name" value="Acyl_transf_1"/>
    <property type="match status" value="2"/>
</dbReference>
<accession>A0A4V2S7Q7</accession>
<dbReference type="PROSITE" id="PS00606">
    <property type="entry name" value="KS3_1"/>
    <property type="match status" value="2"/>
</dbReference>
<dbReference type="RefSeq" id="WP_132116168.1">
    <property type="nucleotide sequence ID" value="NZ_SLWS01000003.1"/>
</dbReference>
<dbReference type="InterPro" id="IPR049900">
    <property type="entry name" value="PKS_mFAS_DH"/>
</dbReference>
<feature type="region of interest" description="Disordered" evidence="16">
    <location>
        <begin position="2618"/>
        <end position="2638"/>
    </location>
</feature>
<dbReference type="InterPro" id="IPR049551">
    <property type="entry name" value="PKS_DH_C"/>
</dbReference>
<evidence type="ECO:0000256" key="11">
    <source>
        <dbReference type="ARBA" id="ARBA00060622"/>
    </source>
</evidence>
<dbReference type="InterPro" id="IPR042104">
    <property type="entry name" value="PKS_dehydratase_sf"/>
</dbReference>
<feature type="active site" description="Proton acceptor; for dehydratase activity" evidence="14">
    <location>
        <position position="2540"/>
    </location>
</feature>
<evidence type="ECO:0000256" key="10">
    <source>
        <dbReference type="ARBA" id="ARBA00060158"/>
    </source>
</evidence>
<dbReference type="Pfam" id="PF22953">
    <property type="entry name" value="SpnB_Rossmann"/>
    <property type="match status" value="2"/>
</dbReference>
<dbReference type="Gene3D" id="3.40.47.10">
    <property type="match status" value="2"/>
</dbReference>
<dbReference type="SMART" id="SM01294">
    <property type="entry name" value="PKS_PP_betabranch"/>
    <property type="match status" value="1"/>
</dbReference>
<dbReference type="FunFam" id="1.10.1200.10:FF:000007">
    <property type="entry name" value="Probable polyketide synthase pks17"/>
    <property type="match status" value="2"/>
</dbReference>
<evidence type="ECO:0000259" key="19">
    <source>
        <dbReference type="PROSITE" id="PS52019"/>
    </source>
</evidence>
<feature type="region of interest" description="C-terminal hotdog fold" evidence="14">
    <location>
        <begin position="2640"/>
        <end position="2767"/>
    </location>
</feature>
<sequence length="3321" mass="349356">MSTANDKLVAALRTSVKENERLRQQNRHLENAAREPVAIIGMACRFPGGVASPEQLWDLVAGGVDAISGFPTDRGWDLAEIGTSLAHVGGFLNGMADFDAGFFGISPREALAMDPQQRLSLEVAWEAIERAGIAPDTLHGSPTGVFVGAIADEYGPRMHEGTDYTGGYLVTGKTTSVVSGRISHVLALEGPAVTVDTACSSSLVAMHLASQSLRQGECSLALAGGVAVMPTPGLFVEFGRQRGLAADGRCKAFAANADGTGFAEGVGILVLERLSDAERHGHPVLAVIRGTAVNQDGESNGLTAPNGPSQQRVIRQALANARLSTADVDVIEAHGTGTRLGDPIEAQALLATYGQGRDRPVLIGSLKSNIGHAQAAAGVGGVIKTVQALRHGVAPRTLHVDEPTPNVDWSAGAASLLTDPVPWPETGRPRRAAVSSFGISGTNAHVILEQAPHTETISIVDISLLVPCLVSARTEAALRARATDLSHTDGSLLDIAYSLATTRTAHEHRAAVLASNRAELAQGLADLTSQTRTDGKTAFLFSGQGSQRTSAGDGLARFPVFAEALAEVCAHLEEGVLTRDLGRTEYAQPAIFAIEVALFRLVESWGLRPDYLLGHSIGELAAAHVAGILSIEDACRLVTARGRLMQALPDGGAMLAVQATEDEVRPFISGDIAIAAINGPRAIVLSGPADAIDEVAAEFSEKKRLRVSHAFHSSLMDPMLTEFAVVVASVEFRKPTIPVISTVTGEPLTATPEYWVRQVRDPVRFLDGVRRLYSLGVDRFLEVGPDAPLTGLVGDCAPEPVVAVPALRRDRDEERTIVTALATLWTAGATVDWKAFFVDARTVPLPTYPFQRERYWLDTPPANATGVGLTVAGHPLLGGMTVLPESDGMLFVGRLSTRAHPWLGDHVIAGTALLPGTAFVDLVAHAAEHVGCARIDELTLHEPLALTTDVAIQIAVRDREVTVHSRPMNAPDDQWTKHATAALSTHSEPVSGVDEWPDATQVDVDDLYDRLADQGLAYGPTFRGLQAAWERDGEIFAEIRLPEDVPNGQYGVHPALLDAALHTMVVAGEPVGVPFSWQGITIHASGANTLRVRLTRVRPGTVSLNLADGNGRPVATIESLTVRPLRAEGSRNLFGVDWVEAAAQSPDVTFTVFEPPTDTIRSATHETLAALQAWLTRPESDRLVVVTKGAVATDITADVPNLAGAAVWGLVRAAQAEHPDRFVLVDVDGIPSTEAALPAALAVGEPQVAIRSGTLRVPRLTRALAGLQDPPTQGTTVSDSRQPGFGGTVLITGANGALGRLVAKHLVANHGVRRLLLVGRREPEVPALDAEVIVAACDVADREALAALLAKHPVNAVVHAAGVLDDGILESMTPDRLDTVFRAKVDAALNLHELTHDLTAFVLFSSAVGVLGGPGQANYAAANAVLDALAQHRRANGMAATSLAWGLWDTSGGMAGGLDSAAVDRLARNGVLALPEPEALSLMDAGVAHERPVLVPVRLGRSLTSVPPILSELIRATPRKATTSGVTDLTALPEAERARAALELVRSETARVLGHAGVSAIPAGQAFKEMGFDSLTAVELRNRVNMVTGLTLAATAIFDYPTPTALADEVLRQASGSRRTVVTQRTGVSDDPVAIVGMACRYPGGVSSPDELWDLVAAGRDAISGFPTDRGWDLAGLYDPDPASIGKSYVREGGFLHDAAEFDSKFFGISPREALSMDPQQRLLLEASWEALEAAGIPADLLRGSQTSVFAGVMYHDYGARMLAESSPTLEGYIGNGSAGSVASGRVSYLFGFEGPAVTIDTACSSSLVAIHLAAQSLRNGECTLALAGGVTVMSTPQTFVEFSRQRGVSRDGRCKSFANAADGVGWSEGVGVLVLERLSDASRLGHRVLAVVRGSAVNQDGASNGLTAPNGPSQERVILQALANGRLTTSDVDVVEAHGTGTTLGDPIEAQALLATYGQDRERPLLLGSVKSNIGHTQAAAGVAGVIKMVLGMRHGQVPRTLHVDEPSEHVRWDVGAVELATTTVDWPETGRPRRAGVSSFGVSGTNAHIILEQPAANSEVGSLQDPSTPGSAGLEDLPTPVPWVLSGRSPAGLRALAERLMSYVDSPAADVGFTLATGRSALDYRAVVVGEHRDDFLAGLRDVMSGEAPGCQPAGPVFVFPGQGSQWVGMASALLVENEVFAERMGECAAALDPHVEWQLLDVLGDEEALLRVDVIQPVLWAMMVSLSAVWESFGVRPVAVVGHSQGEIAAACVAGALSVEDGALVVALRSRAIRVLAGRGGMVSVSLPEARVRELFGRVAVAAVNGPTATVVSGDPQALDDLMAECDRLDVRAKRIPVDYASHSSHVDAIRDELRTLLAPIQPKPPEIPFHSTVPGDHDLVDAEYWFTNLRQTVNFAPTIDALAADGHRVFIEVSAHPVLTMAVQDTIQDGLAIGTLRRDEGGMRRLLSSLGEAYVHGVPVEWERAFQNGCHVDLPTYPFQRERFWLQPESSAGDLASVGLRAGDHSLLGAAVELAEGGCVFTGRLSLATHPWLADHAVAGTVLLPGAAMLEMALYAGQVTGCGTVDELTLEAPLVVPRDGSIGLQVIVGDPNDDGRRPVSLHSTADDETWTRNSTGLLSTATSPGADLTEWPPRGATDVPVDRLYLDAAVDYGPAFQGVQAAWRRGDDLFAEVRLPDGIDGRFGVHPALLDAALHPALINEQGLKLPFSFNGVHLHSAGARNLRVRVSPVGEAITVAIADENGLPVATIDTLLARPATPDDLVPKTDALFHVDWVEAATRGDHTTEIVFVEPGTGDFAARAHAATSHVLKLVQEWLAQDDAARLAIVTQGAVGEVTDPAGAAVWGLVRSAQSEHPDRFVLVDFDGDESTLATAVASGEPQVAVRAGKMYVPRLVKAASSTGEFSPHGTVLVTGASGTLGTLVARHLAAQGVDHLVLLSRRGLAVDDLGVPVTAVACDAADRAALAEVLSQVGPLTAVVHCAGVLDDGSVESLTPERLDIVLASKVDAVVNLHELTDNLEAFVLFSSLAGVLGSEGQANYAAANAFLDAFAQFRTANGQPATSIAWGLWEQDSGMTGHLGAVDRSRLARRGMRALTQTEGLSLFDAAVRAGQPAVAAVGLDTVALRAMAADGTTPPLLRGLVRAPAKRDVTLSSRLAGLPEDQRRRVVVDEVRKAVATVLGHGSAESVSATQDFKGLGFDSLTALELRNRLHTATGVRMPATLVFDHPTPAAVAELLLAKLAPAAEPDGVEQVLGDLDRLDGALSALAEQTTDGDRVTERLREILRTWTAGRSAPVDVLRASGADEVFDFIENELGIS</sequence>
<evidence type="ECO:0000256" key="15">
    <source>
        <dbReference type="SAM" id="Coils"/>
    </source>
</evidence>
<feature type="region of interest" description="C-terminal hotdog fold" evidence="14">
    <location>
        <begin position="999"/>
        <end position="1131"/>
    </location>
</feature>
<keyword evidence="5" id="KW-0677">Repeat</keyword>
<dbReference type="GO" id="GO:0033068">
    <property type="term" value="P:macrolide biosynthetic process"/>
    <property type="evidence" value="ECO:0007669"/>
    <property type="project" value="UniProtKB-ARBA"/>
</dbReference>
<keyword evidence="8" id="KW-0012">Acyltransferase</keyword>
<evidence type="ECO:0000256" key="16">
    <source>
        <dbReference type="SAM" id="MobiDB-lite"/>
    </source>
</evidence>
<keyword evidence="21" id="KW-1185">Reference proteome</keyword>
<protein>
    <recommendedName>
        <fullName evidence="13">6-deoxyerythronolide-B synthase</fullName>
        <ecNumber evidence="13">2.3.1.94</ecNumber>
    </recommendedName>
</protein>
<dbReference type="InterPro" id="IPR014043">
    <property type="entry name" value="Acyl_transferase_dom"/>
</dbReference>
<keyword evidence="7" id="KW-0511">Multifunctional enzyme</keyword>
<dbReference type="FunFam" id="3.40.47.10:FF:000019">
    <property type="entry name" value="Polyketide synthase type I"/>
    <property type="match status" value="2"/>
</dbReference>
<evidence type="ECO:0000259" key="18">
    <source>
        <dbReference type="PROSITE" id="PS52004"/>
    </source>
</evidence>
<comment type="catalytic activity">
    <reaction evidence="9">
        <text>6 (S)-methylmalonyl-CoA + propanoyl-CoA + 6 NADPH + 12 H(+) = 6-deoxyerythronolide B + 6 CO2 + 6 NADP(+) + 7 CoA + H2O</text>
        <dbReference type="Rhea" id="RHEA:23068"/>
        <dbReference type="ChEBI" id="CHEBI:15377"/>
        <dbReference type="ChEBI" id="CHEBI:15378"/>
        <dbReference type="ChEBI" id="CHEBI:16089"/>
        <dbReference type="ChEBI" id="CHEBI:16526"/>
        <dbReference type="ChEBI" id="CHEBI:57287"/>
        <dbReference type="ChEBI" id="CHEBI:57327"/>
        <dbReference type="ChEBI" id="CHEBI:57392"/>
        <dbReference type="ChEBI" id="CHEBI:57783"/>
        <dbReference type="ChEBI" id="CHEBI:58349"/>
        <dbReference type="EC" id="2.3.1.94"/>
    </reaction>
</comment>
<evidence type="ECO:0000256" key="5">
    <source>
        <dbReference type="ARBA" id="ARBA00022737"/>
    </source>
</evidence>
<dbReference type="InterPro" id="IPR016039">
    <property type="entry name" value="Thiolase-like"/>
</dbReference>
<evidence type="ECO:0000256" key="12">
    <source>
        <dbReference type="ARBA" id="ARBA00063272"/>
    </source>
</evidence>
<dbReference type="GO" id="GO:0004312">
    <property type="term" value="F:fatty acid synthase activity"/>
    <property type="evidence" value="ECO:0007669"/>
    <property type="project" value="TreeGrafter"/>
</dbReference>
<dbReference type="InterPro" id="IPR014031">
    <property type="entry name" value="Ketoacyl_synth_C"/>
</dbReference>
<keyword evidence="6" id="KW-0045">Antibiotic biosynthesis</keyword>
<dbReference type="InterPro" id="IPR020806">
    <property type="entry name" value="PKS_PP-bd"/>
</dbReference>
<dbReference type="Pfam" id="PF00550">
    <property type="entry name" value="PP-binding"/>
    <property type="match status" value="2"/>
</dbReference>
<comment type="subunit">
    <text evidence="12">Homodimer. Erythronolide synthase is composed of EryAI, EryAII and EryAIII multimodular (2 modules) polypeptides each coding for a functional synthase subunit which participates in 2 of the six FAS-like elongation steps required for formation of the polyketide. Module 1, 2, 3, 4, 5, and 6 participating in biosynthesis steps 1, 2, 3, 4, 5, and 6, respectively.</text>
</comment>
<dbReference type="PROSITE" id="PS50075">
    <property type="entry name" value="CARRIER"/>
    <property type="match status" value="2"/>
</dbReference>
<dbReference type="SMART" id="SM00825">
    <property type="entry name" value="PKS_KS"/>
    <property type="match status" value="2"/>
</dbReference>
<dbReference type="Pfam" id="PF14765">
    <property type="entry name" value="PS-DH"/>
    <property type="match status" value="2"/>
</dbReference>
<dbReference type="InterPro" id="IPR020807">
    <property type="entry name" value="PKS_DH"/>
</dbReference>
<keyword evidence="3" id="KW-0597">Phosphoprotein</keyword>
<feature type="domain" description="Ketosynthase family 3 (KS3)" evidence="18">
    <location>
        <begin position="1630"/>
        <end position="2055"/>
    </location>
</feature>
<dbReference type="InterPro" id="IPR016035">
    <property type="entry name" value="Acyl_Trfase/lysoPLipase"/>
</dbReference>
<dbReference type="Pfam" id="PF08990">
    <property type="entry name" value="Docking"/>
    <property type="match status" value="1"/>
</dbReference>
<dbReference type="Pfam" id="PF08659">
    <property type="entry name" value="KR"/>
    <property type="match status" value="2"/>
</dbReference>
<organism evidence="20 21">
    <name type="scientific">Actinocrispum wychmicini</name>
    <dbReference type="NCBI Taxonomy" id="1213861"/>
    <lineage>
        <taxon>Bacteria</taxon>
        <taxon>Bacillati</taxon>
        <taxon>Actinomycetota</taxon>
        <taxon>Actinomycetes</taxon>
        <taxon>Pseudonocardiales</taxon>
        <taxon>Pseudonocardiaceae</taxon>
        <taxon>Actinocrispum</taxon>
    </lineage>
</organism>
<feature type="compositionally biased region" description="Polar residues" evidence="16">
    <location>
        <begin position="2618"/>
        <end position="2627"/>
    </location>
</feature>
<evidence type="ECO:0000256" key="9">
    <source>
        <dbReference type="ARBA" id="ARBA00052442"/>
    </source>
</evidence>
<feature type="domain" description="Carrier" evidence="17">
    <location>
        <begin position="1539"/>
        <end position="1614"/>
    </location>
</feature>
<proteinExistence type="predicted"/>
<feature type="coiled-coil region" evidence="15">
    <location>
        <begin position="5"/>
        <end position="35"/>
    </location>
</feature>
<dbReference type="Pfam" id="PF16197">
    <property type="entry name" value="KAsynt_C_assoc"/>
    <property type="match status" value="2"/>
</dbReference>
<dbReference type="Proteomes" id="UP000295680">
    <property type="component" value="Unassembled WGS sequence"/>
</dbReference>
<evidence type="ECO:0000256" key="14">
    <source>
        <dbReference type="PROSITE-ProRule" id="PRU01363"/>
    </source>
</evidence>
<comment type="pathway">
    <text evidence="11">Antibiotic biosynthesis; erythromycin biosynthesis.</text>
</comment>
<dbReference type="InterPro" id="IPR006162">
    <property type="entry name" value="Ppantetheine_attach_site"/>
</dbReference>
<dbReference type="InterPro" id="IPR036291">
    <property type="entry name" value="NAD(P)-bd_dom_sf"/>
</dbReference>
<dbReference type="InterPro" id="IPR032821">
    <property type="entry name" value="PKS_assoc"/>
</dbReference>
<dbReference type="PANTHER" id="PTHR43775">
    <property type="entry name" value="FATTY ACID SYNTHASE"/>
    <property type="match status" value="1"/>
</dbReference>
<dbReference type="SUPFAM" id="SSF55048">
    <property type="entry name" value="Probable ACP-binding domain of malonyl-CoA ACP transacylase"/>
    <property type="match status" value="2"/>
</dbReference>
<dbReference type="PROSITE" id="PS00012">
    <property type="entry name" value="PHOSPHOPANTETHEINE"/>
    <property type="match status" value="2"/>
</dbReference>
<dbReference type="FunFam" id="3.40.366.10:FF:000002">
    <property type="entry name" value="Probable polyketide synthase 2"/>
    <property type="match status" value="1"/>
</dbReference>
<evidence type="ECO:0000256" key="4">
    <source>
        <dbReference type="ARBA" id="ARBA00022679"/>
    </source>
</evidence>
<dbReference type="InterPro" id="IPR057326">
    <property type="entry name" value="KR_dom"/>
</dbReference>
<dbReference type="SUPFAM" id="SSF52151">
    <property type="entry name" value="FabD/lysophospholipase-like"/>
    <property type="match status" value="2"/>
</dbReference>
<dbReference type="EMBL" id="SLWS01000003">
    <property type="protein sequence ID" value="TCO60870.1"/>
    <property type="molecule type" value="Genomic_DNA"/>
</dbReference>
<dbReference type="InterPro" id="IPR016036">
    <property type="entry name" value="Malonyl_transacylase_ACP-bd"/>
</dbReference>
<dbReference type="Gene3D" id="1.10.1200.10">
    <property type="entry name" value="ACP-like"/>
    <property type="match status" value="2"/>
</dbReference>
<dbReference type="Gene3D" id="3.40.366.10">
    <property type="entry name" value="Malonyl-Coenzyme A Acyl Carrier Protein, domain 2"/>
    <property type="match status" value="2"/>
</dbReference>
<feature type="domain" description="Ketosynthase family 3 (KS3)" evidence="18">
    <location>
        <begin position="34"/>
        <end position="450"/>
    </location>
</feature>
<evidence type="ECO:0000256" key="13">
    <source>
        <dbReference type="ARBA" id="ARBA00066981"/>
    </source>
</evidence>
<feature type="domain" description="Carrier" evidence="17">
    <location>
        <begin position="3169"/>
        <end position="3244"/>
    </location>
</feature>
<dbReference type="InterPro" id="IPR014030">
    <property type="entry name" value="Ketoacyl_synth_N"/>
</dbReference>
<dbReference type="InterPro" id="IPR036736">
    <property type="entry name" value="ACP-like_sf"/>
</dbReference>
<dbReference type="Pfam" id="PF00109">
    <property type="entry name" value="ketoacyl-synt"/>
    <property type="match status" value="2"/>
</dbReference>
<dbReference type="CDD" id="cd00833">
    <property type="entry name" value="PKS"/>
    <property type="match status" value="2"/>
</dbReference>
<dbReference type="GO" id="GO:0047879">
    <property type="term" value="F:erythronolide synthase activity"/>
    <property type="evidence" value="ECO:0007669"/>
    <property type="project" value="UniProtKB-EC"/>
</dbReference>
<reference evidence="20 21" key="1">
    <citation type="submission" date="2019-03" db="EMBL/GenBank/DDBJ databases">
        <title>Genomic Encyclopedia of Type Strains, Phase IV (KMG-IV): sequencing the most valuable type-strain genomes for metagenomic binning, comparative biology and taxonomic classification.</title>
        <authorList>
            <person name="Goeker M."/>
        </authorList>
    </citation>
    <scope>NUCLEOTIDE SEQUENCE [LARGE SCALE GENOMIC DNA]</scope>
    <source>
        <strain evidence="20 21">DSM 45934</strain>
    </source>
</reference>
<evidence type="ECO:0000256" key="8">
    <source>
        <dbReference type="ARBA" id="ARBA00023315"/>
    </source>
</evidence>
<dbReference type="InterPro" id="IPR055123">
    <property type="entry name" value="SpnB-like_Rossmann"/>
</dbReference>
<dbReference type="SMART" id="SM00827">
    <property type="entry name" value="PKS_AT"/>
    <property type="match status" value="2"/>
</dbReference>
<comment type="function">
    <text evidence="10">Involved in the biosynthesis of antibiotic erythromycin via the biosynthesis of its aglycone precursor, 6-deoxyerythronolide B (6-dEB).</text>
</comment>
<dbReference type="InterPro" id="IPR049552">
    <property type="entry name" value="PKS_DH_N"/>
</dbReference>
<dbReference type="Pfam" id="PF21089">
    <property type="entry name" value="PKS_DH_N"/>
    <property type="match status" value="2"/>
</dbReference>
<dbReference type="PANTHER" id="PTHR43775:SF51">
    <property type="entry name" value="INACTIVE PHENOLPHTHIOCEROL SYNTHESIS POLYKETIDE SYNTHASE TYPE I PKS1-RELATED"/>
    <property type="match status" value="1"/>
</dbReference>
<dbReference type="InterPro" id="IPR015083">
    <property type="entry name" value="NorB/c/GfsB-D-like_docking"/>
</dbReference>
<keyword evidence="4 20" id="KW-0808">Transferase</keyword>
<dbReference type="SUPFAM" id="SSF51735">
    <property type="entry name" value="NAD(P)-binding Rossmann-fold domains"/>
    <property type="match status" value="4"/>
</dbReference>
<dbReference type="Gene3D" id="3.40.50.720">
    <property type="entry name" value="NAD(P)-binding Rossmann-like Domain"/>
    <property type="match status" value="2"/>
</dbReference>
<dbReference type="SUPFAM" id="SSF47336">
    <property type="entry name" value="ACP-like"/>
    <property type="match status" value="2"/>
</dbReference>
<dbReference type="GO" id="GO:0006633">
    <property type="term" value="P:fatty acid biosynthetic process"/>
    <property type="evidence" value="ECO:0007669"/>
    <property type="project" value="InterPro"/>
</dbReference>
<dbReference type="SMART" id="SM00826">
    <property type="entry name" value="PKS_DH"/>
    <property type="match status" value="2"/>
</dbReference>
<dbReference type="EC" id="2.3.1.94" evidence="13"/>
<dbReference type="Pfam" id="PF02801">
    <property type="entry name" value="Ketoacyl-synt_C"/>
    <property type="match status" value="2"/>
</dbReference>
<keyword evidence="2" id="KW-0596">Phosphopantetheine</keyword>
<feature type="active site" description="Proton donor; for dehydratase activity" evidence="14">
    <location>
        <position position="2695"/>
    </location>
</feature>
<dbReference type="PROSITE" id="PS52019">
    <property type="entry name" value="PKS_MFAS_DH"/>
    <property type="match status" value="2"/>
</dbReference>
<comment type="caution">
    <text evidence="20">The sequence shown here is derived from an EMBL/GenBank/DDBJ whole genome shotgun (WGS) entry which is preliminary data.</text>
</comment>
<dbReference type="Gene3D" id="3.30.70.3290">
    <property type="match status" value="2"/>
</dbReference>
<dbReference type="PROSITE" id="PS52004">
    <property type="entry name" value="KS3_2"/>
    <property type="match status" value="2"/>
</dbReference>
<comment type="cofactor">
    <cofactor evidence="1">
        <name>pantetheine 4'-phosphate</name>
        <dbReference type="ChEBI" id="CHEBI:47942"/>
    </cofactor>
</comment>
<feature type="domain" description="PKS/mFAS DH" evidence="19">
    <location>
        <begin position="2509"/>
        <end position="2767"/>
    </location>
</feature>
<dbReference type="InterPro" id="IPR001227">
    <property type="entry name" value="Ac_transferase_dom_sf"/>
</dbReference>
<name>A0A4V2S7Q7_9PSEU</name>
<dbReference type="InterPro" id="IPR050091">
    <property type="entry name" value="PKS_NRPS_Biosynth_Enz"/>
</dbReference>
<dbReference type="Gene3D" id="3.10.129.110">
    <property type="entry name" value="Polyketide synthase dehydratase"/>
    <property type="match status" value="2"/>
</dbReference>